<accession>H8GR14</accession>
<dbReference type="AlphaFoldDB" id="H8GR14"/>
<dbReference type="EMBL" id="CM001475">
    <property type="protein sequence ID" value="EIC28673.1"/>
    <property type="molecule type" value="Genomic_DNA"/>
</dbReference>
<protein>
    <submittedName>
        <fullName evidence="1">Uncharacterized protein</fullName>
    </submittedName>
</protein>
<keyword evidence="2" id="KW-1185">Reference proteome</keyword>
<evidence type="ECO:0000313" key="1">
    <source>
        <dbReference type="EMBL" id="EIC28673.1"/>
    </source>
</evidence>
<gene>
    <name evidence="1" type="ORF">Metal_0844</name>
</gene>
<dbReference type="STRING" id="686340.Metal_0844"/>
<organism evidence="1 2">
    <name type="scientific">Methylomicrobium album BG8</name>
    <dbReference type="NCBI Taxonomy" id="686340"/>
    <lineage>
        <taxon>Bacteria</taxon>
        <taxon>Pseudomonadati</taxon>
        <taxon>Pseudomonadota</taxon>
        <taxon>Gammaproteobacteria</taxon>
        <taxon>Methylococcales</taxon>
        <taxon>Methylococcaceae</taxon>
        <taxon>Methylomicrobium</taxon>
    </lineage>
</organism>
<name>H8GR14_METAL</name>
<dbReference type="Proteomes" id="UP000005090">
    <property type="component" value="Chromosome"/>
</dbReference>
<dbReference type="HOGENOM" id="CLU_207868_0_0_6"/>
<sequence length="53" mass="6029">MNLRIKLLTVLILLTVLGIGPMPVTSVIGIYVVLFRPAWFKRMVIELYDEPDA</sequence>
<evidence type="ECO:0000313" key="2">
    <source>
        <dbReference type="Proteomes" id="UP000005090"/>
    </source>
</evidence>
<reference evidence="1 2" key="1">
    <citation type="journal article" date="2013" name="Genome Announc.">
        <title>Genome Sequence of the Obligate Gammaproteobacterial Methanotroph Methylomicrobium album Strain BG8.</title>
        <authorList>
            <person name="Kits K.D."/>
            <person name="Kalyuzhnaya M.G."/>
            <person name="Klotz M.G."/>
            <person name="Jetten M.S."/>
            <person name="Op den Camp H.J."/>
            <person name="Vuilleumier S."/>
            <person name="Bringel F."/>
            <person name="Dispirito A.A."/>
            <person name="Murrell J.C."/>
            <person name="Bruce D."/>
            <person name="Cheng J.F."/>
            <person name="Copeland A."/>
            <person name="Goodwin L."/>
            <person name="Hauser L."/>
            <person name="Lajus A."/>
            <person name="Land M.L."/>
            <person name="Lapidus A."/>
            <person name="Lucas S."/>
            <person name="Medigue C."/>
            <person name="Pitluck S."/>
            <person name="Woyke T."/>
            <person name="Zeytun A."/>
            <person name="Stein L.Y."/>
        </authorList>
    </citation>
    <scope>NUCLEOTIDE SEQUENCE [LARGE SCALE GENOMIC DNA]</scope>
    <source>
        <strain evidence="1 2">BG8</strain>
    </source>
</reference>
<dbReference type="RefSeq" id="WP_005369938.1">
    <property type="nucleotide sequence ID" value="NZ_CM001475.1"/>
</dbReference>
<dbReference type="eggNOG" id="ENOG5031M5C">
    <property type="taxonomic scope" value="Bacteria"/>
</dbReference>
<proteinExistence type="predicted"/>